<protein>
    <submittedName>
        <fullName evidence="3">Uncharacterized protein</fullName>
    </submittedName>
</protein>
<feature type="chain" id="PRO_5016089340" evidence="2">
    <location>
        <begin position="24"/>
        <end position="481"/>
    </location>
</feature>
<dbReference type="Proteomes" id="UP000249645">
    <property type="component" value="Unassembled WGS sequence"/>
</dbReference>
<feature type="compositionally biased region" description="Basic and acidic residues" evidence="1">
    <location>
        <begin position="232"/>
        <end position="246"/>
    </location>
</feature>
<feature type="compositionally biased region" description="Polar residues" evidence="1">
    <location>
        <begin position="218"/>
        <end position="231"/>
    </location>
</feature>
<evidence type="ECO:0000313" key="4">
    <source>
        <dbReference type="Proteomes" id="UP000249645"/>
    </source>
</evidence>
<comment type="caution">
    <text evidence="3">The sequence shown here is derived from an EMBL/GenBank/DDBJ whole genome shotgun (WGS) entry which is preliminary data.</text>
</comment>
<evidence type="ECO:0000313" key="3">
    <source>
        <dbReference type="EMBL" id="PZP49941.1"/>
    </source>
</evidence>
<evidence type="ECO:0000256" key="2">
    <source>
        <dbReference type="SAM" id="SignalP"/>
    </source>
</evidence>
<organism evidence="3 4">
    <name type="scientific">Pseudopedobacter saltans</name>
    <dbReference type="NCBI Taxonomy" id="151895"/>
    <lineage>
        <taxon>Bacteria</taxon>
        <taxon>Pseudomonadati</taxon>
        <taxon>Bacteroidota</taxon>
        <taxon>Sphingobacteriia</taxon>
        <taxon>Sphingobacteriales</taxon>
        <taxon>Sphingobacteriaceae</taxon>
        <taxon>Pseudopedobacter</taxon>
    </lineage>
</organism>
<dbReference type="EMBL" id="QFOI01000088">
    <property type="protein sequence ID" value="PZP49941.1"/>
    <property type="molecule type" value="Genomic_DNA"/>
</dbReference>
<name>A0A2W5F146_9SPHI</name>
<gene>
    <name evidence="3" type="ORF">DI598_06670</name>
</gene>
<feature type="signal peptide" evidence="2">
    <location>
        <begin position="1"/>
        <end position="23"/>
    </location>
</feature>
<keyword evidence="2" id="KW-0732">Signal</keyword>
<proteinExistence type="predicted"/>
<evidence type="ECO:0000256" key="1">
    <source>
        <dbReference type="SAM" id="MobiDB-lite"/>
    </source>
</evidence>
<sequence length="481" mass="53544">MKICKIFLFVFILIASFPKTMLAQVDKNIAATDTTDDDDDSIVDPDYKPLTKSGNTVNGKWYGIGNVVTTNHSNSYLCELLLKEDKKGKVTGYFNYFFRDGYFSNKLYGTYDKAAQTFKFKPVIVLYHQTTRADIGVDVPMYGNFILNLNSKDTTLTGFLTPISNYKYLVPALNIKLSIVDKKEPTLKERVRKRKLELEEDADVATVLNEAKSDSAKSEQTAQNNKNNQIVDTKKTYENDHVKNDAGHNNNYKNDTLKFGAASSKNKGHDVVKTQNQNNTGVGHDIIKSNTASQQTKGRDIITFKNGDGKKSYASDTIKQKTSSVVKGRDTIRPSGVKPLLQRDTLKFGNQTAAVSQAVEEEYKKRSTNLINTLTVKDDSVTISLYDNGEFDHDMVSVFFNGKLVASNIELKTNAAAKFVVYLDATPGAKNELTLFAENLGTIPPNSALMIIEDTHGNRYEVTLKSDLSHNASVLLTPRLE</sequence>
<dbReference type="AlphaFoldDB" id="A0A2W5F146"/>
<reference evidence="3 4" key="1">
    <citation type="submission" date="2017-11" db="EMBL/GenBank/DDBJ databases">
        <title>Infants hospitalized years apart are colonized by the same room-sourced microbial strains.</title>
        <authorList>
            <person name="Brooks B."/>
            <person name="Olm M.R."/>
            <person name="Firek B.A."/>
            <person name="Baker R."/>
            <person name="Thomas B.C."/>
            <person name="Morowitz M.J."/>
            <person name="Banfield J.F."/>
        </authorList>
    </citation>
    <scope>NUCLEOTIDE SEQUENCE [LARGE SCALE GENOMIC DNA]</scope>
    <source>
        <strain evidence="3">S2_009_000_R2_76</strain>
    </source>
</reference>
<accession>A0A2W5F146</accession>
<feature type="region of interest" description="Disordered" evidence="1">
    <location>
        <begin position="209"/>
        <end position="285"/>
    </location>
</feature>